<evidence type="ECO:0000256" key="2">
    <source>
        <dbReference type="ARBA" id="ARBA00023295"/>
    </source>
</evidence>
<keyword evidence="2" id="KW-0326">Glycosidase</keyword>
<proteinExistence type="predicted"/>
<dbReference type="GO" id="GO:0030247">
    <property type="term" value="F:polysaccharide binding"/>
    <property type="evidence" value="ECO:0007669"/>
    <property type="project" value="UniProtKB-UniRule"/>
</dbReference>
<comment type="caution">
    <text evidence="4">The sequence shown here is derived from an EMBL/GenBank/DDBJ whole genome shotgun (WGS) entry which is preliminary data.</text>
</comment>
<name>A0A3S3LJ16_9MICO</name>
<dbReference type="Proteomes" id="UP000285970">
    <property type="component" value="Unassembled WGS sequence"/>
</dbReference>
<accession>A0A3S3LJ16</accession>
<dbReference type="InterPro" id="IPR001919">
    <property type="entry name" value="CBD2"/>
</dbReference>
<keyword evidence="1 4" id="KW-0378">Hydrolase</keyword>
<evidence type="ECO:0000313" key="5">
    <source>
        <dbReference type="Proteomes" id="UP000285970"/>
    </source>
</evidence>
<evidence type="ECO:0000313" key="4">
    <source>
        <dbReference type="EMBL" id="RWR23170.1"/>
    </source>
</evidence>
<dbReference type="SMART" id="SM00637">
    <property type="entry name" value="CBD_II"/>
    <property type="match status" value="1"/>
</dbReference>
<protein>
    <submittedName>
        <fullName evidence="4">Glycoside hydrolase family 5 protein</fullName>
    </submittedName>
</protein>
<dbReference type="Gene3D" id="2.60.40.290">
    <property type="match status" value="1"/>
</dbReference>
<dbReference type="Pfam" id="PF00553">
    <property type="entry name" value="CBM_2"/>
    <property type="match status" value="1"/>
</dbReference>
<evidence type="ECO:0000256" key="1">
    <source>
        <dbReference type="ARBA" id="ARBA00022801"/>
    </source>
</evidence>
<dbReference type="AlphaFoldDB" id="A0A3S3LJ16"/>
<dbReference type="GO" id="GO:0004553">
    <property type="term" value="F:hydrolase activity, hydrolyzing O-glycosyl compounds"/>
    <property type="evidence" value="ECO:0007669"/>
    <property type="project" value="InterPro"/>
</dbReference>
<reference evidence="4 5" key="1">
    <citation type="journal article" date="2018" name="Front. Microbiol.">
        <title>Novel Insights Into Bacterial Dimethylsulfoniopropionate Catabolism in the East China Sea.</title>
        <authorList>
            <person name="Liu J."/>
            <person name="Liu J."/>
            <person name="Zhang S.H."/>
            <person name="Liang J."/>
            <person name="Lin H."/>
            <person name="Song D."/>
            <person name="Yang G.P."/>
            <person name="Todd J.D."/>
            <person name="Zhang X.H."/>
        </authorList>
    </citation>
    <scope>NUCLEOTIDE SEQUENCE [LARGE SCALE GENOMIC DNA]</scope>
    <source>
        <strain evidence="4 5">ZYFD042</strain>
    </source>
</reference>
<dbReference type="EMBL" id="RBZY01000002">
    <property type="protein sequence ID" value="RWR23170.1"/>
    <property type="molecule type" value="Genomic_DNA"/>
</dbReference>
<dbReference type="SUPFAM" id="SSF49384">
    <property type="entry name" value="Carbohydrate-binding domain"/>
    <property type="match status" value="1"/>
</dbReference>
<feature type="domain" description="CBM2" evidence="3">
    <location>
        <begin position="10"/>
        <end position="114"/>
    </location>
</feature>
<dbReference type="GO" id="GO:0005975">
    <property type="term" value="P:carbohydrate metabolic process"/>
    <property type="evidence" value="ECO:0007669"/>
    <property type="project" value="InterPro"/>
</dbReference>
<organism evidence="4 5">
    <name type="scientific">Microbacterium enclense</name>
    <dbReference type="NCBI Taxonomy" id="993073"/>
    <lineage>
        <taxon>Bacteria</taxon>
        <taxon>Bacillati</taxon>
        <taxon>Actinomycetota</taxon>
        <taxon>Actinomycetes</taxon>
        <taxon>Micrococcales</taxon>
        <taxon>Microbacteriaceae</taxon>
        <taxon>Microbacterium</taxon>
    </lineage>
</organism>
<dbReference type="PROSITE" id="PS51173">
    <property type="entry name" value="CBM2"/>
    <property type="match status" value="1"/>
</dbReference>
<dbReference type="InterPro" id="IPR008965">
    <property type="entry name" value="CBM2/CBM3_carb-bd_dom_sf"/>
</dbReference>
<evidence type="ECO:0000259" key="3">
    <source>
        <dbReference type="PROSITE" id="PS51173"/>
    </source>
</evidence>
<gene>
    <name evidence="4" type="ORF">D8Y23_00535</name>
</gene>
<dbReference type="InterPro" id="IPR012291">
    <property type="entry name" value="CBM2_carb-bd_dom_sf"/>
</dbReference>
<sequence>TATPKPTPKPTASPAPASVAVAYLPQSAWGEGYVSELTVTAAGPVTSWTASWESPGARAVVNAWGMTCSVASSTVTCRGDGWAASPAPGQTVRVGLQVAASSAPTSPRLTVTAK</sequence>
<dbReference type="RefSeq" id="WP_205796680.1">
    <property type="nucleotide sequence ID" value="NZ_RBZY01000002.1"/>
</dbReference>
<feature type="non-terminal residue" evidence="4">
    <location>
        <position position="1"/>
    </location>
</feature>